<dbReference type="RefSeq" id="WP_039252067.1">
    <property type="nucleotide sequence ID" value="NZ_JENJ01000002.1"/>
</dbReference>
<organism evidence="1 2">
    <name type="scientific">Clostridium novyi A str. 4552</name>
    <dbReference type="NCBI Taxonomy" id="1444289"/>
    <lineage>
        <taxon>Bacteria</taxon>
        <taxon>Bacillati</taxon>
        <taxon>Bacillota</taxon>
        <taxon>Clostridia</taxon>
        <taxon>Eubacteriales</taxon>
        <taxon>Clostridiaceae</taxon>
        <taxon>Clostridium</taxon>
    </lineage>
</organism>
<dbReference type="AlphaFoldDB" id="A0A0A0ICR2"/>
<proteinExistence type="predicted"/>
<dbReference type="Proteomes" id="UP000030012">
    <property type="component" value="Unassembled WGS sequence"/>
</dbReference>
<evidence type="ECO:0000313" key="1">
    <source>
        <dbReference type="EMBL" id="KGM98323.1"/>
    </source>
</evidence>
<dbReference type="EMBL" id="JENJ01000002">
    <property type="protein sequence ID" value="KGM98323.1"/>
    <property type="molecule type" value="Genomic_DNA"/>
</dbReference>
<gene>
    <name evidence="1" type="ORF">Z968_00890</name>
</gene>
<reference evidence="1 2" key="1">
    <citation type="submission" date="2014-01" db="EMBL/GenBank/DDBJ databases">
        <title>Plasmidome dynamics in the species complex Clostridium novyi sensu lato converts strains of independent lineages into distinctly different pathogens.</title>
        <authorList>
            <person name="Skarin H."/>
            <person name="Segerman B."/>
        </authorList>
    </citation>
    <scope>NUCLEOTIDE SEQUENCE [LARGE SCALE GENOMIC DNA]</scope>
    <source>
        <strain evidence="1 2">4552</strain>
    </source>
</reference>
<evidence type="ECO:0000313" key="2">
    <source>
        <dbReference type="Proteomes" id="UP000030012"/>
    </source>
</evidence>
<accession>A0A0A0ICR2</accession>
<protein>
    <submittedName>
        <fullName evidence="1">Uncharacterized protein</fullName>
    </submittedName>
</protein>
<sequence>MARQIYKIRKTISMKRFISELGGNFSKHIKERLLDLEIRCVLTRDKDNHRLDIKHVEHLKNNFNKEYVYGQFLVIDDNLYFSEKCLEKDTVMESPIVKKIYDSLNTEEIVNSDIKSKEVDDSNIDSIIDCILESCPDVSEKYRKIVRGMIYRASK</sequence>
<dbReference type="OrthoDB" id="1932408at2"/>
<name>A0A0A0ICR2_CLONO</name>
<comment type="caution">
    <text evidence="1">The sequence shown here is derived from an EMBL/GenBank/DDBJ whole genome shotgun (WGS) entry which is preliminary data.</text>
</comment>